<evidence type="ECO:0000313" key="5">
    <source>
        <dbReference type="EMBL" id="QIZ73866.1"/>
    </source>
</evidence>
<dbReference type="Pfam" id="PF01520">
    <property type="entry name" value="Amidase_3"/>
    <property type="match status" value="1"/>
</dbReference>
<dbReference type="Proteomes" id="UP000500857">
    <property type="component" value="Chromosome"/>
</dbReference>
<dbReference type="GO" id="GO:0030288">
    <property type="term" value="C:outer membrane-bounded periplasmic space"/>
    <property type="evidence" value="ECO:0007669"/>
    <property type="project" value="TreeGrafter"/>
</dbReference>
<dbReference type="Gene3D" id="2.60.40.3500">
    <property type="match status" value="1"/>
</dbReference>
<dbReference type="Gene3D" id="3.40.630.40">
    <property type="entry name" value="Zn-dependent exopeptidases"/>
    <property type="match status" value="1"/>
</dbReference>
<dbReference type="SUPFAM" id="SSF53187">
    <property type="entry name" value="Zn-dependent exopeptidases"/>
    <property type="match status" value="1"/>
</dbReference>
<keyword evidence="6" id="KW-1185">Reference proteome</keyword>
<dbReference type="InterPro" id="IPR002508">
    <property type="entry name" value="MurNAc-LAA_cat"/>
</dbReference>
<sequence length="598" mass="64857">MRVCSWLLPTAIAVLLLSSPANAARLESWRFDANENRLYFTTQGGVQPKAQLIANPTRLTIDLPGTTLGRPLQEQAIAKPGFDSIRVGQFESNITRLVIELKPGYTLNPQAVRFHGNSASEWVVELPNPEPIANGSDGGLNARNSDRRAIGAPSNPGEGGAGLVENIQVTPDGLFIRTRGNVAAVEVQHSRDRAQVYIDVRGATISTQLRSRQQMVARHGVKRFTLSETNNSPPVTRLTLELENPDAQWVASASNLGGIVLLPQDPRATISRGSSSSPPSVPSDRPVTIRSIDLENSGSQLSIRSDGPFTYSSGWDRSTGVYQITIPGAQLASGADRAQRFPNSSLLWVRLKQADPQTVQILVQPAAGVRIGTLTQSNPETLSLALERSSTTLNPPNRNLANAPSNRPFPAPTAQNRRERLVVVVDPGHGGRDPGAVGIGGLQEKNIVLPISQQVVSILEQNGVQAVITRRDDREIDLPPRVQLANRVNADIFVSIHANAIDMSRPDVNGIETYYYASGDRLARTIHNSILQTTRAGDRGVRQARFYVLRHTAMPAVLVEVGFVTGARDAPRLADPAYQQQMASAIARGILQYLQQNR</sequence>
<feature type="domain" description="MurNAc-LAA" evidence="4">
    <location>
        <begin position="482"/>
        <end position="591"/>
    </location>
</feature>
<dbReference type="Pfam" id="PF11741">
    <property type="entry name" value="AMIN"/>
    <property type="match status" value="1"/>
</dbReference>
<evidence type="ECO:0000259" key="4">
    <source>
        <dbReference type="SMART" id="SM00646"/>
    </source>
</evidence>
<dbReference type="CDD" id="cd02696">
    <property type="entry name" value="MurNAc-LAA"/>
    <property type="match status" value="1"/>
</dbReference>
<feature type="region of interest" description="Disordered" evidence="2">
    <location>
        <begin position="390"/>
        <end position="416"/>
    </location>
</feature>
<evidence type="ECO:0000256" key="1">
    <source>
        <dbReference type="ARBA" id="ARBA00022801"/>
    </source>
</evidence>
<dbReference type="InterPro" id="IPR021731">
    <property type="entry name" value="AMIN_dom"/>
</dbReference>
<feature type="region of interest" description="Disordered" evidence="2">
    <location>
        <begin position="134"/>
        <end position="161"/>
    </location>
</feature>
<evidence type="ECO:0000313" key="6">
    <source>
        <dbReference type="Proteomes" id="UP000500857"/>
    </source>
</evidence>
<accession>A0A6H1U613</accession>
<proteinExistence type="predicted"/>
<feature type="signal peptide" evidence="3">
    <location>
        <begin position="1"/>
        <end position="23"/>
    </location>
</feature>
<feature type="compositionally biased region" description="Low complexity" evidence="2">
    <location>
        <begin position="393"/>
        <end position="408"/>
    </location>
</feature>
<evidence type="ECO:0000256" key="2">
    <source>
        <dbReference type="SAM" id="MobiDB-lite"/>
    </source>
</evidence>
<dbReference type="InterPro" id="IPR050695">
    <property type="entry name" value="N-acetylmuramoyl_amidase_3"/>
</dbReference>
<dbReference type="PANTHER" id="PTHR30404:SF0">
    <property type="entry name" value="N-ACETYLMURAMOYL-L-ALANINE AMIDASE AMIC"/>
    <property type="match status" value="1"/>
</dbReference>
<feature type="region of interest" description="Disordered" evidence="2">
    <location>
        <begin position="267"/>
        <end position="287"/>
    </location>
</feature>
<dbReference type="AlphaFoldDB" id="A0A6H1U613"/>
<reference evidence="5 6" key="1">
    <citation type="submission" date="2020-04" db="EMBL/GenBank/DDBJ databases">
        <authorList>
            <person name="Basu S."/>
            <person name="Maruthanayagam V."/>
            <person name="Chakraborty S."/>
            <person name="Pramanik A."/>
            <person name="Mukherjee J."/>
            <person name="Brink B."/>
        </authorList>
    </citation>
    <scope>NUCLEOTIDE SEQUENCE [LARGE SCALE GENOMIC DNA]</scope>
    <source>
        <strain evidence="5 6">AP17</strain>
    </source>
</reference>
<dbReference type="SMART" id="SM00646">
    <property type="entry name" value="Ami_3"/>
    <property type="match status" value="1"/>
</dbReference>
<feature type="compositionally biased region" description="Low complexity" evidence="2">
    <location>
        <begin position="271"/>
        <end position="286"/>
    </location>
</feature>
<organism evidence="5 6">
    <name type="scientific">Oxynema aestuarii AP17</name>
    <dbReference type="NCBI Taxonomy" id="2064643"/>
    <lineage>
        <taxon>Bacteria</taxon>
        <taxon>Bacillati</taxon>
        <taxon>Cyanobacteriota</taxon>
        <taxon>Cyanophyceae</taxon>
        <taxon>Oscillatoriophycideae</taxon>
        <taxon>Oscillatoriales</taxon>
        <taxon>Oscillatoriaceae</taxon>
        <taxon>Oxynema</taxon>
        <taxon>Oxynema aestuarii</taxon>
    </lineage>
</organism>
<keyword evidence="3" id="KW-0732">Signal</keyword>
<gene>
    <name evidence="5" type="ORF">HCG48_21380</name>
</gene>
<keyword evidence="1" id="KW-0378">Hydrolase</keyword>
<dbReference type="KEGG" id="oxy:HCG48_21380"/>
<name>A0A6H1U613_9CYAN</name>
<evidence type="ECO:0000256" key="3">
    <source>
        <dbReference type="SAM" id="SignalP"/>
    </source>
</evidence>
<dbReference type="PANTHER" id="PTHR30404">
    <property type="entry name" value="N-ACETYLMURAMOYL-L-ALANINE AMIDASE"/>
    <property type="match status" value="1"/>
</dbReference>
<dbReference type="EMBL" id="CP051167">
    <property type="protein sequence ID" value="QIZ73866.1"/>
    <property type="molecule type" value="Genomic_DNA"/>
</dbReference>
<protein>
    <submittedName>
        <fullName evidence="5">N-acetylmuramoyl-L-alanine amidase</fullName>
    </submittedName>
</protein>
<dbReference type="GO" id="GO:0009253">
    <property type="term" value="P:peptidoglycan catabolic process"/>
    <property type="evidence" value="ECO:0007669"/>
    <property type="project" value="InterPro"/>
</dbReference>
<feature type="chain" id="PRO_5026292292" evidence="3">
    <location>
        <begin position="24"/>
        <end position="598"/>
    </location>
</feature>
<dbReference type="GO" id="GO:0008745">
    <property type="term" value="F:N-acetylmuramoyl-L-alanine amidase activity"/>
    <property type="evidence" value="ECO:0007669"/>
    <property type="project" value="InterPro"/>
</dbReference>